<dbReference type="SUPFAM" id="SSF53474">
    <property type="entry name" value="alpha/beta-Hydrolases"/>
    <property type="match status" value="1"/>
</dbReference>
<comment type="caution">
    <text evidence="3">The sequence shown here is derived from an EMBL/GenBank/DDBJ whole genome shotgun (WGS) entry which is preliminary data.</text>
</comment>
<proteinExistence type="predicted"/>
<reference evidence="3 4" key="1">
    <citation type="submission" date="2020-01" db="EMBL/GenBank/DDBJ databases">
        <title>Herbidospora sp. NEAU-GS84 nov., a novel actinomycete isolated from soil.</title>
        <authorList>
            <person name="Han L."/>
        </authorList>
    </citation>
    <scope>NUCLEOTIDE SEQUENCE [LARGE SCALE GENOMIC DNA]</scope>
    <source>
        <strain evidence="3 4">NEAU-GS84</strain>
    </source>
</reference>
<keyword evidence="4" id="KW-1185">Reference proteome</keyword>
<dbReference type="Proteomes" id="UP000479526">
    <property type="component" value="Unassembled WGS sequence"/>
</dbReference>
<evidence type="ECO:0000313" key="3">
    <source>
        <dbReference type="EMBL" id="NAS26312.1"/>
    </source>
</evidence>
<dbReference type="RefSeq" id="WP_161483302.1">
    <property type="nucleotide sequence ID" value="NZ_WXEW01000010.1"/>
</dbReference>
<organism evidence="3 4">
    <name type="scientific">Herbidospora solisilvae</name>
    <dbReference type="NCBI Taxonomy" id="2696284"/>
    <lineage>
        <taxon>Bacteria</taxon>
        <taxon>Bacillati</taxon>
        <taxon>Actinomycetota</taxon>
        <taxon>Actinomycetes</taxon>
        <taxon>Streptosporangiales</taxon>
        <taxon>Streptosporangiaceae</taxon>
        <taxon>Herbidospora</taxon>
    </lineage>
</organism>
<sequence>MRRVLWSLLLAASVAVPVAGQGVAAPPETLVAFGPAQYTLTREAIGRAARLAAERGDTTRAASLRAMAAPSRTFLAFDGRDGGTAVEVVGTLPARTVAVVVPGAGTTLDAYGRLRGGTTRLRAALGPGSAVVAWLGYPTPRLLSLASVTTARADAAAPRLRGFVIRLAAAYPGARISLLCHSYGAVVCARAAPGLPVEHLVLYGAAGVPAPSAAALGGRAVWAGQGSGDWIGDVPAVFGPDPTAPGFGARRFDAGDAGHGDYLSGRSLASIARIVAHA</sequence>
<evidence type="ECO:0000259" key="2">
    <source>
        <dbReference type="Pfam" id="PF06259"/>
    </source>
</evidence>
<evidence type="ECO:0000313" key="4">
    <source>
        <dbReference type="Proteomes" id="UP000479526"/>
    </source>
</evidence>
<feature type="signal peptide" evidence="1">
    <location>
        <begin position="1"/>
        <end position="24"/>
    </location>
</feature>
<dbReference type="Gene3D" id="3.40.50.1820">
    <property type="entry name" value="alpha/beta hydrolase"/>
    <property type="match status" value="1"/>
</dbReference>
<name>A0A7C9NMF1_9ACTN</name>
<accession>A0A7C9NMF1</accession>
<feature type="domain" description="DUF1023" evidence="2">
    <location>
        <begin position="78"/>
        <end position="237"/>
    </location>
</feature>
<feature type="chain" id="PRO_5028951300" description="DUF1023 domain-containing protein" evidence="1">
    <location>
        <begin position="25"/>
        <end position="278"/>
    </location>
</feature>
<dbReference type="EMBL" id="WXEW01000010">
    <property type="protein sequence ID" value="NAS26312.1"/>
    <property type="molecule type" value="Genomic_DNA"/>
</dbReference>
<protein>
    <recommendedName>
        <fullName evidence="2">DUF1023 domain-containing protein</fullName>
    </recommendedName>
</protein>
<gene>
    <name evidence="3" type="ORF">GT755_32145</name>
</gene>
<dbReference type="Pfam" id="PF06259">
    <property type="entry name" value="Abhydrolase_8"/>
    <property type="match status" value="1"/>
</dbReference>
<dbReference type="AlphaFoldDB" id="A0A7C9NMF1"/>
<keyword evidence="1" id="KW-0732">Signal</keyword>
<dbReference type="InterPro" id="IPR010427">
    <property type="entry name" value="DUF1023"/>
</dbReference>
<evidence type="ECO:0000256" key="1">
    <source>
        <dbReference type="SAM" id="SignalP"/>
    </source>
</evidence>
<dbReference type="InterPro" id="IPR029058">
    <property type="entry name" value="AB_hydrolase_fold"/>
</dbReference>